<proteinExistence type="predicted"/>
<feature type="domain" description="TraD/TraG TraM recognition site" evidence="7">
    <location>
        <begin position="441"/>
        <end position="553"/>
    </location>
</feature>
<dbReference type="GO" id="GO:0005886">
    <property type="term" value="C:plasma membrane"/>
    <property type="evidence" value="ECO:0007669"/>
    <property type="project" value="UniProtKB-SubCell"/>
</dbReference>
<reference evidence="8 9" key="1">
    <citation type="journal article" date="2016" name="ISME J.">
        <title>Chasing the elusive Euryarchaeota class WSA2: genomes reveal a uniquely fastidious methyl-reducing methanogen.</title>
        <authorList>
            <person name="Nobu M.K."/>
            <person name="Narihiro T."/>
            <person name="Kuroda K."/>
            <person name="Mei R."/>
            <person name="Liu W.T."/>
        </authorList>
    </citation>
    <scope>NUCLEOTIDE SEQUENCE [LARGE SCALE GENOMIC DNA]</scope>
    <source>
        <strain evidence="8">U1lsi0528_Bin055</strain>
    </source>
</reference>
<dbReference type="PANTHER" id="PTHR37937:SF1">
    <property type="entry name" value="CONJUGATIVE TRANSFER: DNA TRANSPORT"/>
    <property type="match status" value="1"/>
</dbReference>
<name>A0A150IWZ6_9EURY</name>
<keyword evidence="8" id="KW-0238">DNA-binding</keyword>
<evidence type="ECO:0000313" key="8">
    <source>
        <dbReference type="EMBL" id="KYC49503.1"/>
    </source>
</evidence>
<dbReference type="Pfam" id="PF12696">
    <property type="entry name" value="TraG-D_C"/>
    <property type="match status" value="1"/>
</dbReference>
<comment type="caution">
    <text evidence="8">The sequence shown here is derived from an EMBL/GenBank/DDBJ whole genome shotgun (WGS) entry which is preliminary data.</text>
</comment>
<dbReference type="EMBL" id="LNGC01000094">
    <property type="protein sequence ID" value="KYC49503.1"/>
    <property type="molecule type" value="Genomic_DNA"/>
</dbReference>
<dbReference type="CDD" id="cd01127">
    <property type="entry name" value="TrwB_TraG_TraD_VirD4"/>
    <property type="match status" value="1"/>
</dbReference>
<evidence type="ECO:0000256" key="3">
    <source>
        <dbReference type="ARBA" id="ARBA00022692"/>
    </source>
</evidence>
<protein>
    <submittedName>
        <fullName evidence="8">Type IV secretion-system coupling protein DNA-binding domain protein</fullName>
    </submittedName>
</protein>
<sequence>MTQERKSLEGVVLLFVVLFFLVIALHYLAINDIFSFKQFNILSLKHKGILVIRFIFFVSLGLLIYLTPVRIFKDDPPLRVKLYWLAAFTFFFFFSLLGYTRFSFYNLFIYPIVFFAAQITLIFSLSLFSKKVLKEDRFFKGVSCLPPDVPDFFFDLQTDEGILRIHKPAENIFIDGGPGSGKSHYLIKHFIKQACEREYAGLIYDYEGDPHSPGSPILSSIAYSSIIEAKKQFPNHKLKFAFINFTDMSRTSRVNILSTRYYTPSNAKLFINTLAQTIMKNLEPSWREKSDFWSANAINFVSSVMYLLYKNYSDKGYNTLPHAISICLSPVDDIFNWLTKDEEMDKTMAPMISAWKLQAQQQTAGAVSSAQLPLVNLYNPYIYWVLSADELSLDITNKDNPTLLCLGNCPEITPATSPAISSIISVIMGQMNNPGKQKSIFCVDELPRINITNLDGFIATARKHNVSIVLAIQDYHQLVRDYGEKSASTIKASCGTYFQGKTGNYKTAEDLSRAIGEIKKVTQSISQQLTDSGGSFSESYTKERVLQAREIASQNSGHFFVQVSNGNPPFSYTNFQPFHLVAPKSHKIPPFGYTVKADNEEVQKTILEAEVRANFKKIEKEARDILLGNV</sequence>
<evidence type="ECO:0000256" key="5">
    <source>
        <dbReference type="ARBA" id="ARBA00023136"/>
    </source>
</evidence>
<feature type="transmembrane region" description="Helical" evidence="6">
    <location>
        <begin position="50"/>
        <end position="70"/>
    </location>
</feature>
<gene>
    <name evidence="8" type="ORF">AMQ22_01620</name>
</gene>
<feature type="transmembrane region" description="Helical" evidence="6">
    <location>
        <begin position="82"/>
        <end position="102"/>
    </location>
</feature>
<dbReference type="InterPro" id="IPR027417">
    <property type="entry name" value="P-loop_NTPase"/>
</dbReference>
<dbReference type="SUPFAM" id="SSF52540">
    <property type="entry name" value="P-loop containing nucleoside triphosphate hydrolases"/>
    <property type="match status" value="1"/>
</dbReference>
<evidence type="ECO:0000313" key="9">
    <source>
        <dbReference type="Proteomes" id="UP000075398"/>
    </source>
</evidence>
<keyword evidence="4 6" id="KW-1133">Transmembrane helix</keyword>
<evidence type="ECO:0000256" key="6">
    <source>
        <dbReference type="SAM" id="Phobius"/>
    </source>
</evidence>
<comment type="subcellular location">
    <subcellularLocation>
        <location evidence="1">Cell membrane</location>
        <topology evidence="1">Multi-pass membrane protein</topology>
    </subcellularLocation>
</comment>
<dbReference type="AlphaFoldDB" id="A0A150IWZ6"/>
<feature type="transmembrane region" description="Helical" evidence="6">
    <location>
        <begin position="12"/>
        <end position="30"/>
    </location>
</feature>
<dbReference type="Proteomes" id="UP000075398">
    <property type="component" value="Unassembled WGS sequence"/>
</dbReference>
<dbReference type="Gene3D" id="3.40.50.300">
    <property type="entry name" value="P-loop containing nucleotide triphosphate hydrolases"/>
    <property type="match status" value="1"/>
</dbReference>
<dbReference type="GO" id="GO:0003677">
    <property type="term" value="F:DNA binding"/>
    <property type="evidence" value="ECO:0007669"/>
    <property type="project" value="UniProtKB-KW"/>
</dbReference>
<keyword evidence="3 6" id="KW-0812">Transmembrane</keyword>
<dbReference type="PATRIC" id="fig|1705409.3.peg.1697"/>
<accession>A0A150IWZ6</accession>
<dbReference type="InterPro" id="IPR032689">
    <property type="entry name" value="TraG-D_C"/>
</dbReference>
<keyword evidence="5 6" id="KW-0472">Membrane</keyword>
<evidence type="ECO:0000256" key="1">
    <source>
        <dbReference type="ARBA" id="ARBA00004651"/>
    </source>
</evidence>
<dbReference type="InterPro" id="IPR051539">
    <property type="entry name" value="T4SS-coupling_protein"/>
</dbReference>
<dbReference type="PANTHER" id="PTHR37937">
    <property type="entry name" value="CONJUGATIVE TRANSFER: DNA TRANSPORT"/>
    <property type="match status" value="1"/>
</dbReference>
<keyword evidence="2" id="KW-1003">Cell membrane</keyword>
<organism evidence="8 9">
    <name type="scientific">Candidatus Methanofastidiosum methylothiophilum</name>
    <dbReference type="NCBI Taxonomy" id="1705564"/>
    <lineage>
        <taxon>Archaea</taxon>
        <taxon>Methanobacteriati</taxon>
        <taxon>Methanobacteriota</taxon>
        <taxon>Stenosarchaea group</taxon>
        <taxon>Candidatus Methanofastidiosia</taxon>
        <taxon>Candidatus Methanofastidiosales</taxon>
        <taxon>Candidatus Methanofastidiosaceae</taxon>
        <taxon>Candidatus Methanofastidiosum</taxon>
    </lineage>
</organism>
<evidence type="ECO:0000256" key="2">
    <source>
        <dbReference type="ARBA" id="ARBA00022475"/>
    </source>
</evidence>
<evidence type="ECO:0000256" key="4">
    <source>
        <dbReference type="ARBA" id="ARBA00022989"/>
    </source>
</evidence>
<feature type="transmembrane region" description="Helical" evidence="6">
    <location>
        <begin position="108"/>
        <end position="128"/>
    </location>
</feature>
<evidence type="ECO:0000259" key="7">
    <source>
        <dbReference type="Pfam" id="PF12696"/>
    </source>
</evidence>